<evidence type="ECO:0000256" key="1">
    <source>
        <dbReference type="ARBA" id="ARBA00004141"/>
    </source>
</evidence>
<dbReference type="PANTHER" id="PTHR31157">
    <property type="entry name" value="SCP DOMAIN-CONTAINING PROTEIN"/>
    <property type="match status" value="1"/>
</dbReference>
<dbReference type="InterPro" id="IPR003825">
    <property type="entry name" value="Colicin-V_CvpA"/>
</dbReference>
<keyword evidence="2 5" id="KW-0812">Transmembrane</keyword>
<comment type="caution">
    <text evidence="7">The sequence shown here is derived from an EMBL/GenBank/DDBJ whole genome shotgun (WGS) entry which is preliminary data.</text>
</comment>
<evidence type="ECO:0000313" key="8">
    <source>
        <dbReference type="Proteomes" id="UP001596958"/>
    </source>
</evidence>
<evidence type="ECO:0000256" key="5">
    <source>
        <dbReference type="SAM" id="Phobius"/>
    </source>
</evidence>
<dbReference type="Proteomes" id="UP001596958">
    <property type="component" value="Unassembled WGS sequence"/>
</dbReference>
<dbReference type="RefSeq" id="WP_377099567.1">
    <property type="nucleotide sequence ID" value="NZ_JBHTHU010000005.1"/>
</dbReference>
<reference evidence="8" key="1">
    <citation type="journal article" date="2019" name="Int. J. Syst. Evol. Microbiol.">
        <title>The Global Catalogue of Microorganisms (GCM) 10K type strain sequencing project: providing services to taxonomists for standard genome sequencing and annotation.</title>
        <authorList>
            <consortium name="The Broad Institute Genomics Platform"/>
            <consortium name="The Broad Institute Genome Sequencing Center for Infectious Disease"/>
            <person name="Wu L."/>
            <person name="Ma J."/>
        </authorList>
    </citation>
    <scope>NUCLEOTIDE SEQUENCE [LARGE SCALE GENOMIC DNA]</scope>
    <source>
        <strain evidence="8">CCUG 63418</strain>
    </source>
</reference>
<evidence type="ECO:0000256" key="4">
    <source>
        <dbReference type="ARBA" id="ARBA00023136"/>
    </source>
</evidence>
<keyword evidence="4 5" id="KW-0472">Membrane</keyword>
<dbReference type="Pfam" id="PF02674">
    <property type="entry name" value="Colicin_V"/>
    <property type="match status" value="1"/>
</dbReference>
<dbReference type="InterPro" id="IPR014044">
    <property type="entry name" value="CAP_dom"/>
</dbReference>
<keyword evidence="8" id="KW-1185">Reference proteome</keyword>
<sequence>MNYIDIVLLLVMALSVWFDIKRGFIISSLFLVSWVSSLTAGFIIYKPLGNILLKVLPIVEFWIYPLAFVLTIITARYLFDKITVRILDNVPERVDDHIVNKLAGVIPGVVNGFVWSALLATFLFLTPLTNVSRDAHDAYLTKGLTSKVSWLEKKLSPIFGEAFNKTIKKTTVDGEHDMVTLPFKVKDAVVRRDLEAEMLALVNKERAAKRLKPVVADEELAKVARKHAMDMFVRGYFSHYTPEGKDPFDRMRKDKIVFLTAGENLALSQTLDMAHDGLMKSPGHRANILNPTFGRLGIGILDGGIYGLMITQNFRN</sequence>
<evidence type="ECO:0000256" key="3">
    <source>
        <dbReference type="ARBA" id="ARBA00022989"/>
    </source>
</evidence>
<protein>
    <submittedName>
        <fullName evidence="7">CvpA family protein</fullName>
    </submittedName>
</protein>
<feature type="transmembrane region" description="Helical" evidence="5">
    <location>
        <begin position="102"/>
        <end position="125"/>
    </location>
</feature>
<proteinExistence type="predicted"/>
<dbReference type="Gene3D" id="3.40.33.10">
    <property type="entry name" value="CAP"/>
    <property type="match status" value="1"/>
</dbReference>
<dbReference type="InterPro" id="IPR035940">
    <property type="entry name" value="CAP_sf"/>
</dbReference>
<dbReference type="EMBL" id="JBHTHU010000005">
    <property type="protein sequence ID" value="MFD0750369.1"/>
    <property type="molecule type" value="Genomic_DNA"/>
</dbReference>
<feature type="domain" description="SCP" evidence="6">
    <location>
        <begin position="199"/>
        <end position="304"/>
    </location>
</feature>
<evidence type="ECO:0000256" key="2">
    <source>
        <dbReference type="ARBA" id="ARBA00022692"/>
    </source>
</evidence>
<dbReference type="CDD" id="cd05379">
    <property type="entry name" value="CAP_bacterial"/>
    <property type="match status" value="1"/>
</dbReference>
<feature type="transmembrane region" description="Helical" evidence="5">
    <location>
        <begin position="24"/>
        <end position="45"/>
    </location>
</feature>
<feature type="transmembrane region" description="Helical" evidence="5">
    <location>
        <begin position="61"/>
        <end position="79"/>
    </location>
</feature>
<organism evidence="7 8">
    <name type="scientific">Mucilaginibacter calamicampi</name>
    <dbReference type="NCBI Taxonomy" id="1302352"/>
    <lineage>
        <taxon>Bacteria</taxon>
        <taxon>Pseudomonadati</taxon>
        <taxon>Bacteroidota</taxon>
        <taxon>Sphingobacteriia</taxon>
        <taxon>Sphingobacteriales</taxon>
        <taxon>Sphingobacteriaceae</taxon>
        <taxon>Mucilaginibacter</taxon>
    </lineage>
</organism>
<accession>A0ABW2YXS3</accession>
<dbReference type="PANTHER" id="PTHR31157:SF1">
    <property type="entry name" value="SCP DOMAIN-CONTAINING PROTEIN"/>
    <property type="match status" value="1"/>
</dbReference>
<dbReference type="SUPFAM" id="SSF55797">
    <property type="entry name" value="PR-1-like"/>
    <property type="match status" value="1"/>
</dbReference>
<dbReference type="Pfam" id="PF00188">
    <property type="entry name" value="CAP"/>
    <property type="match status" value="1"/>
</dbReference>
<evidence type="ECO:0000313" key="7">
    <source>
        <dbReference type="EMBL" id="MFD0750369.1"/>
    </source>
</evidence>
<keyword evidence="3 5" id="KW-1133">Transmembrane helix</keyword>
<name>A0ABW2YXS3_9SPHI</name>
<comment type="subcellular location">
    <subcellularLocation>
        <location evidence="1">Membrane</location>
        <topology evidence="1">Multi-pass membrane protein</topology>
    </subcellularLocation>
</comment>
<gene>
    <name evidence="7" type="ORF">ACFQZS_09470</name>
</gene>
<evidence type="ECO:0000259" key="6">
    <source>
        <dbReference type="Pfam" id="PF00188"/>
    </source>
</evidence>